<organism evidence="2 3">
    <name type="scientific">Streptomyces pakalii</name>
    <dbReference type="NCBI Taxonomy" id="3036494"/>
    <lineage>
        <taxon>Bacteria</taxon>
        <taxon>Bacillati</taxon>
        <taxon>Actinomycetota</taxon>
        <taxon>Actinomycetes</taxon>
        <taxon>Kitasatosporales</taxon>
        <taxon>Streptomycetaceae</taxon>
        <taxon>Streptomyces</taxon>
    </lineage>
</organism>
<reference evidence="2 3" key="1">
    <citation type="submission" date="2023-04" db="EMBL/GenBank/DDBJ databases">
        <title>A novel species of the genus Streptomyces: Streptomyces pakalii sp. nov. isolated from a Mexican soil jungle.</title>
        <authorList>
            <person name="Chavez-Hernandez M.A."/>
            <person name="Ortiz-Alvarez J."/>
            <person name="Villa-Tanaca L."/>
            <person name="Hernandez-Rodriguez C."/>
        </authorList>
    </citation>
    <scope>NUCLEOTIDE SEQUENCE [LARGE SCALE GENOMIC DNA]</scope>
    <source>
        <strain evidence="2 3">ENCB-J15</strain>
    </source>
</reference>
<dbReference type="Pfam" id="PF10901">
    <property type="entry name" value="DUF2690"/>
    <property type="match status" value="1"/>
</dbReference>
<evidence type="ECO:0000256" key="1">
    <source>
        <dbReference type="SAM" id="MobiDB-lite"/>
    </source>
</evidence>
<dbReference type="InterPro" id="IPR010982">
    <property type="entry name" value="Lambda_DNA-bd_dom_sf"/>
</dbReference>
<dbReference type="Gene3D" id="1.10.260.40">
    <property type="entry name" value="lambda repressor-like DNA-binding domains"/>
    <property type="match status" value="1"/>
</dbReference>
<dbReference type="CDD" id="cd00093">
    <property type="entry name" value="HTH_XRE"/>
    <property type="match status" value="1"/>
</dbReference>
<dbReference type="SUPFAM" id="SSF47413">
    <property type="entry name" value="lambda repressor-like DNA-binding domains"/>
    <property type="match status" value="1"/>
</dbReference>
<dbReference type="RefSeq" id="WP_283901177.1">
    <property type="nucleotide sequence ID" value="NZ_JARWAF010000021.1"/>
</dbReference>
<keyword evidence="3" id="KW-1185">Reference proteome</keyword>
<evidence type="ECO:0000313" key="3">
    <source>
        <dbReference type="Proteomes" id="UP001237194"/>
    </source>
</evidence>
<feature type="compositionally biased region" description="Basic and acidic residues" evidence="1">
    <location>
        <begin position="96"/>
        <end position="111"/>
    </location>
</feature>
<dbReference type="Proteomes" id="UP001237194">
    <property type="component" value="Unassembled WGS sequence"/>
</dbReference>
<dbReference type="EMBL" id="JARWAF010000021">
    <property type="protein sequence ID" value="MDJ1645286.1"/>
    <property type="molecule type" value="Genomic_DNA"/>
</dbReference>
<accession>A0ABT7DHJ3</accession>
<sequence length="298" mass="31413">MTSGANYEQERLAAELRTLRDRAGLSLNALAKRTTASKSSWHRYMTGAQVPPAAVVKELCALVRHPDGPLLAMRDLAENSSTDAGPPEVSAVVRSLPHDHTSPARPADPHLADAATPSDASSQGEEASAGPSGPVTAERQKPKRTHTRILAAMGALAAALASAAALHQFDWSNTEAAPPRPGCAGTSCTGRHSLPMACAINGSGVRTVAVPRPSKTGTAVVDVRYSPACDATWARMWFGKIGDRVEIRLPGQKKQLAEITDRFDAESYLSTPMVGGGPDGITLCLWHRASTEPDCLNL</sequence>
<protein>
    <submittedName>
        <fullName evidence="2">Helix-turn-helix domain-containing protein</fullName>
    </submittedName>
</protein>
<dbReference type="Pfam" id="PF13560">
    <property type="entry name" value="HTH_31"/>
    <property type="match status" value="1"/>
</dbReference>
<name>A0ABT7DHJ3_9ACTN</name>
<comment type="caution">
    <text evidence="2">The sequence shown here is derived from an EMBL/GenBank/DDBJ whole genome shotgun (WGS) entry which is preliminary data.</text>
</comment>
<gene>
    <name evidence="2" type="ORF">P5W92_33490</name>
</gene>
<evidence type="ECO:0000313" key="2">
    <source>
        <dbReference type="EMBL" id="MDJ1645286.1"/>
    </source>
</evidence>
<dbReference type="InterPro" id="IPR021224">
    <property type="entry name" value="DUF2690"/>
</dbReference>
<proteinExistence type="predicted"/>
<feature type="region of interest" description="Disordered" evidence="1">
    <location>
        <begin position="96"/>
        <end position="143"/>
    </location>
</feature>
<dbReference type="InterPro" id="IPR001387">
    <property type="entry name" value="Cro/C1-type_HTH"/>
</dbReference>